<accession>A0A7C2YHB6</accession>
<dbReference type="AlphaFoldDB" id="A0A7C2YHB6"/>
<gene>
    <name evidence="1" type="ORF">ENO36_02330</name>
</gene>
<evidence type="ECO:0000313" key="1">
    <source>
        <dbReference type="EMBL" id="HEU97677.1"/>
    </source>
</evidence>
<reference evidence="1" key="1">
    <citation type="journal article" date="2020" name="mSystems">
        <title>Genome- and Community-Level Interaction Insights into Carbon Utilization and Element Cycling Functions of Hydrothermarchaeota in Hydrothermal Sediment.</title>
        <authorList>
            <person name="Zhou Z."/>
            <person name="Liu Y."/>
            <person name="Xu W."/>
            <person name="Pan J."/>
            <person name="Luo Z.H."/>
            <person name="Li M."/>
        </authorList>
    </citation>
    <scope>NUCLEOTIDE SEQUENCE [LARGE SCALE GENOMIC DNA]</scope>
    <source>
        <strain evidence="1">SpSt-1259</strain>
    </source>
</reference>
<comment type="caution">
    <text evidence="1">The sequence shown here is derived from an EMBL/GenBank/DDBJ whole genome shotgun (WGS) entry which is preliminary data.</text>
</comment>
<proteinExistence type="predicted"/>
<evidence type="ECO:0008006" key="2">
    <source>
        <dbReference type="Google" id="ProtNLM"/>
    </source>
</evidence>
<protein>
    <recommendedName>
        <fullName evidence="2">CARDB domain-containing protein</fullName>
    </recommendedName>
</protein>
<sequence>MVELIRIEGVSIKQTGTKANSYSVRVFIKNVGDETAEVNSIYVFNIYGNVYCAEVFELKLSPGEVGSISMECELEKMAQYFVKASTKKGYESLYSISI</sequence>
<organism evidence="1">
    <name type="scientific">Fervidicoccus fontis</name>
    <dbReference type="NCBI Taxonomy" id="683846"/>
    <lineage>
        <taxon>Archaea</taxon>
        <taxon>Thermoproteota</taxon>
        <taxon>Thermoprotei</taxon>
        <taxon>Fervidicoccales</taxon>
        <taxon>Fervidicoccaceae</taxon>
        <taxon>Fervidicoccus</taxon>
    </lineage>
</organism>
<dbReference type="EMBL" id="DSFE01000050">
    <property type="protein sequence ID" value="HEU97677.1"/>
    <property type="molecule type" value="Genomic_DNA"/>
</dbReference>
<dbReference type="Proteomes" id="UP000885664">
    <property type="component" value="Unassembled WGS sequence"/>
</dbReference>
<name>A0A7C2YHB6_9CREN</name>